<name>A0A7K4FP21_9ARCH</name>
<protein>
    <submittedName>
        <fullName evidence="1">Uncharacterized protein</fullName>
    </submittedName>
</protein>
<comment type="caution">
    <text evidence="1">The sequence shown here is derived from an EMBL/GenBank/DDBJ whole genome shotgun (WGS) entry which is preliminary data.</text>
</comment>
<organism evidence="1 2">
    <name type="scientific">Ferroplasma acidiphilum</name>
    <dbReference type="NCBI Taxonomy" id="74969"/>
    <lineage>
        <taxon>Archaea</taxon>
        <taxon>Methanobacteriati</taxon>
        <taxon>Thermoplasmatota</taxon>
        <taxon>Thermoplasmata</taxon>
        <taxon>Thermoplasmatales</taxon>
        <taxon>Ferroplasmaceae</taxon>
        <taxon>Ferroplasma</taxon>
    </lineage>
</organism>
<gene>
    <name evidence="1" type="ORF">HLB00_07975</name>
</gene>
<feature type="non-terminal residue" evidence="1">
    <location>
        <position position="1"/>
    </location>
</feature>
<evidence type="ECO:0000313" key="1">
    <source>
        <dbReference type="EMBL" id="NOL60763.1"/>
    </source>
</evidence>
<evidence type="ECO:0000313" key="2">
    <source>
        <dbReference type="Proteomes" id="UP000546917"/>
    </source>
</evidence>
<dbReference type="EMBL" id="JABGBP010000297">
    <property type="protein sequence ID" value="NOL60763.1"/>
    <property type="molecule type" value="Genomic_DNA"/>
</dbReference>
<dbReference type="AlphaFoldDB" id="A0A7K4FP21"/>
<sequence>ATLYTINSSSYRLKDETLTFNVNNTEMYTGVTYVFTSVPSINGMSIIQNSV</sequence>
<accession>A0A7K4FP21</accession>
<proteinExistence type="predicted"/>
<reference evidence="1 2" key="1">
    <citation type="submission" date="2020-05" db="EMBL/GenBank/DDBJ databases">
        <authorList>
            <person name="Zhang R."/>
        </authorList>
    </citation>
    <scope>NUCLEOTIDE SEQUENCE [LARGE SCALE GENOMIC DNA]</scope>
    <source>
        <strain evidence="1 2">DSM 28986</strain>
    </source>
</reference>
<dbReference type="Proteomes" id="UP000546917">
    <property type="component" value="Unassembled WGS sequence"/>
</dbReference>